<organism evidence="2 3">
    <name type="scientific">Haloechinothrix salitolerans</name>
    <dbReference type="NCBI Taxonomy" id="926830"/>
    <lineage>
        <taxon>Bacteria</taxon>
        <taxon>Bacillati</taxon>
        <taxon>Actinomycetota</taxon>
        <taxon>Actinomycetes</taxon>
        <taxon>Pseudonocardiales</taxon>
        <taxon>Pseudonocardiaceae</taxon>
        <taxon>Haloechinothrix</taxon>
    </lineage>
</organism>
<reference evidence="3" key="1">
    <citation type="journal article" date="2019" name="Int. J. Syst. Evol. Microbiol.">
        <title>The Global Catalogue of Microorganisms (GCM) 10K type strain sequencing project: providing services to taxonomists for standard genome sequencing and annotation.</title>
        <authorList>
            <consortium name="The Broad Institute Genomics Platform"/>
            <consortium name="The Broad Institute Genome Sequencing Center for Infectious Disease"/>
            <person name="Wu L."/>
            <person name="Ma J."/>
        </authorList>
    </citation>
    <scope>NUCLEOTIDE SEQUENCE [LARGE SCALE GENOMIC DNA]</scope>
    <source>
        <strain evidence="3">KCTC 32255</strain>
    </source>
</reference>
<accession>A0ABW2C5Z4</accession>
<dbReference type="EMBL" id="JBHSXX010000001">
    <property type="protein sequence ID" value="MFC6870249.1"/>
    <property type="molecule type" value="Genomic_DNA"/>
</dbReference>
<protein>
    <submittedName>
        <fullName evidence="2">Formate dehydrogenase subunit delta</fullName>
    </submittedName>
</protein>
<comment type="caution">
    <text evidence="2">The sequence shown here is derived from an EMBL/GenBank/DDBJ whole genome shotgun (WGS) entry which is preliminary data.</text>
</comment>
<dbReference type="Pfam" id="PF11390">
    <property type="entry name" value="FdsD"/>
    <property type="match status" value="1"/>
</dbReference>
<dbReference type="Proteomes" id="UP001596337">
    <property type="component" value="Unassembled WGS sequence"/>
</dbReference>
<evidence type="ECO:0000256" key="1">
    <source>
        <dbReference type="SAM" id="MobiDB-lite"/>
    </source>
</evidence>
<evidence type="ECO:0000313" key="3">
    <source>
        <dbReference type="Proteomes" id="UP001596337"/>
    </source>
</evidence>
<name>A0ABW2C5Z4_9PSEU</name>
<gene>
    <name evidence="2" type="ORF">ACFQGD_24225</name>
</gene>
<feature type="region of interest" description="Disordered" evidence="1">
    <location>
        <begin position="1"/>
        <end position="25"/>
    </location>
</feature>
<keyword evidence="3" id="KW-1185">Reference proteome</keyword>
<proteinExistence type="predicted"/>
<evidence type="ECO:0000313" key="2">
    <source>
        <dbReference type="EMBL" id="MFC6870249.1"/>
    </source>
</evidence>
<dbReference type="RefSeq" id="WP_345389580.1">
    <property type="nucleotide sequence ID" value="NZ_BAABLA010000002.1"/>
</dbReference>
<sequence>MSEPSAAPVSADHDARHGKTPPPVRLANDIAAQFRHRTAQQAAQEIAQHIRMFWDPRMRAELLRCAAADPNSLDPLALAASREIS</sequence>
<dbReference type="InterPro" id="IPR021074">
    <property type="entry name" value="Formate_DH_dsu"/>
</dbReference>